<comment type="function">
    <text evidence="10">Allows the formation of correctly charged Gln-tRNA(Gln) through the transamidation of misacylated Glu-tRNA(Gln) in organisms which lack glutaminyl-tRNA synthetase. The reaction takes place in the presence of glutamine and ATP through an activated gamma-phospho-Glu-tRNA(Gln).</text>
</comment>
<evidence type="ECO:0000256" key="3">
    <source>
        <dbReference type="ARBA" id="ARBA00012739"/>
    </source>
</evidence>
<dbReference type="InterPro" id="IPR023631">
    <property type="entry name" value="Amidase_dom"/>
</dbReference>
<dbReference type="EMBL" id="CP002353">
    <property type="protein sequence ID" value="ADV63490.1"/>
    <property type="molecule type" value="Genomic_DNA"/>
</dbReference>
<evidence type="ECO:0000256" key="1">
    <source>
        <dbReference type="ARBA" id="ARBA00008069"/>
    </source>
</evidence>
<dbReference type="PIRSF" id="PIRSF001221">
    <property type="entry name" value="Amidase_fungi"/>
    <property type="match status" value="1"/>
</dbReference>
<dbReference type="Proteomes" id="UP000008631">
    <property type="component" value="Chromosome"/>
</dbReference>
<evidence type="ECO:0000256" key="2">
    <source>
        <dbReference type="ARBA" id="ARBA00011123"/>
    </source>
</evidence>
<dbReference type="NCBIfam" id="TIGR00132">
    <property type="entry name" value="gatA"/>
    <property type="match status" value="1"/>
</dbReference>
<evidence type="ECO:0000256" key="4">
    <source>
        <dbReference type="ARBA" id="ARBA00014428"/>
    </source>
</evidence>
<dbReference type="InParanoid" id="E8R260"/>
<comment type="similarity">
    <text evidence="1 10">Belongs to the amidase family. GatA subfamily.</text>
</comment>
<dbReference type="Pfam" id="PF01425">
    <property type="entry name" value="Amidase"/>
    <property type="match status" value="1"/>
</dbReference>
<dbReference type="PANTHER" id="PTHR11895">
    <property type="entry name" value="TRANSAMIDASE"/>
    <property type="match status" value="1"/>
</dbReference>
<sequence length="505" mass="53741">MSNDSELTRAGALELRDRIARGDVSAVEVARAHLDRIERFEPSIHAFLHRDPEATLAQARAIDQARAAGEPLGRLAGVPIALKDVLCTRGVPTTCGSRMLANYRPPFDATVVRKLNEAGAVIVGKVNMDEFAMGSSTENSHFGPTHNPWDLERTPGGSSGGSAAAVAAGFAPLALGTDTGGSIRQPAAFCGIVGLKPSYGRVSRFGLVAFASSLDQIGPMSRSVADAALLLNVIAGADPRDATCVDRPVPDYLAGLNDPIGPDRPLKVGYVPEFLTDGLDDRIKTAVDQALQTYRELGAEIREVHLPHTRIGIAAYYIVAPCEASSNLARYDGTIFGHRAADWSPASPGEEELSPTVRMMMASRAEGFGAEVKRRIMLGTFALSAGYADQYYNKALKVRRLIRQDFDQAFEQVDVIVGPTTPTPAFRLGEKTDDPLAMYLSDVYTITANLAGIPGLSLPFGLTTERLPIGVQLLAKPFDEPTLLRAAALLEAAVGSPGVAPLQPS</sequence>
<evidence type="ECO:0000256" key="6">
    <source>
        <dbReference type="ARBA" id="ARBA00022741"/>
    </source>
</evidence>
<evidence type="ECO:0000256" key="7">
    <source>
        <dbReference type="ARBA" id="ARBA00022840"/>
    </source>
</evidence>
<dbReference type="GO" id="GO:0050567">
    <property type="term" value="F:glutaminyl-tRNA synthase (glutamine-hydrolyzing) activity"/>
    <property type="evidence" value="ECO:0007669"/>
    <property type="project" value="UniProtKB-UniRule"/>
</dbReference>
<keyword evidence="5 10" id="KW-0436">Ligase</keyword>
<dbReference type="InterPro" id="IPR004412">
    <property type="entry name" value="GatA"/>
</dbReference>
<keyword evidence="13" id="KW-1185">Reference proteome</keyword>
<dbReference type="eggNOG" id="COG0154">
    <property type="taxonomic scope" value="Bacteria"/>
</dbReference>
<evidence type="ECO:0000256" key="9">
    <source>
        <dbReference type="ARBA" id="ARBA00047407"/>
    </source>
</evidence>
<feature type="active site" description="Charge relay system" evidence="10">
    <location>
        <position position="158"/>
    </location>
</feature>
<dbReference type="Gene3D" id="3.90.1300.10">
    <property type="entry name" value="Amidase signature (AS) domain"/>
    <property type="match status" value="1"/>
</dbReference>
<organism evidence="12 13">
    <name type="scientific">Isosphaera pallida (strain ATCC 43644 / DSM 9630 / IS1B)</name>
    <dbReference type="NCBI Taxonomy" id="575540"/>
    <lineage>
        <taxon>Bacteria</taxon>
        <taxon>Pseudomonadati</taxon>
        <taxon>Planctomycetota</taxon>
        <taxon>Planctomycetia</taxon>
        <taxon>Isosphaerales</taxon>
        <taxon>Isosphaeraceae</taxon>
        <taxon>Isosphaera</taxon>
    </lineage>
</organism>
<evidence type="ECO:0000256" key="10">
    <source>
        <dbReference type="HAMAP-Rule" id="MF_00120"/>
    </source>
</evidence>
<dbReference type="RefSeq" id="WP_013565778.1">
    <property type="nucleotide sequence ID" value="NC_014962.1"/>
</dbReference>
<evidence type="ECO:0000259" key="11">
    <source>
        <dbReference type="Pfam" id="PF01425"/>
    </source>
</evidence>
<keyword evidence="6 10" id="KW-0547">Nucleotide-binding</keyword>
<dbReference type="EC" id="6.3.5.7" evidence="3 10"/>
<dbReference type="InterPro" id="IPR000120">
    <property type="entry name" value="Amidase"/>
</dbReference>
<dbReference type="InterPro" id="IPR020556">
    <property type="entry name" value="Amidase_CS"/>
</dbReference>
<feature type="domain" description="Amidase" evidence="11">
    <location>
        <begin position="28"/>
        <end position="484"/>
    </location>
</feature>
<dbReference type="KEGG" id="ipa:Isop_2925"/>
<feature type="active site" description="Acyl-ester intermediate" evidence="10">
    <location>
        <position position="182"/>
    </location>
</feature>
<keyword evidence="7 10" id="KW-0067">ATP-binding</keyword>
<reference evidence="12 13" key="2">
    <citation type="journal article" date="2011" name="Stand. Genomic Sci.">
        <title>Complete genome sequence of Isosphaera pallida type strain (IS1B).</title>
        <authorList>
            <consortium name="US DOE Joint Genome Institute (JGI-PGF)"/>
            <person name="Goker M."/>
            <person name="Cleland D."/>
            <person name="Saunders E."/>
            <person name="Lapidus A."/>
            <person name="Nolan M."/>
            <person name="Lucas S."/>
            <person name="Hammon N."/>
            <person name="Deshpande S."/>
            <person name="Cheng J.F."/>
            <person name="Tapia R."/>
            <person name="Han C."/>
            <person name="Goodwin L."/>
            <person name="Pitluck S."/>
            <person name="Liolios K."/>
            <person name="Pagani I."/>
            <person name="Ivanova N."/>
            <person name="Mavromatis K."/>
            <person name="Pati A."/>
            <person name="Chen A."/>
            <person name="Palaniappan K."/>
            <person name="Land M."/>
            <person name="Hauser L."/>
            <person name="Chang Y.J."/>
            <person name="Jeffries C.D."/>
            <person name="Detter J.C."/>
            <person name="Beck B."/>
            <person name="Woyke T."/>
            <person name="Bristow J."/>
            <person name="Eisen J.A."/>
            <person name="Markowitz V."/>
            <person name="Hugenholtz P."/>
            <person name="Kyrpides N.C."/>
            <person name="Klenk H.P."/>
        </authorList>
    </citation>
    <scope>NUCLEOTIDE SEQUENCE [LARGE SCALE GENOMIC DNA]</scope>
    <source>
        <strain evidence="13">ATCC 43644 / DSM 9630 / IS1B</strain>
    </source>
</reference>
<evidence type="ECO:0000313" key="12">
    <source>
        <dbReference type="EMBL" id="ADV63490.1"/>
    </source>
</evidence>
<keyword evidence="8 10" id="KW-0648">Protein biosynthesis</keyword>
<evidence type="ECO:0000256" key="5">
    <source>
        <dbReference type="ARBA" id="ARBA00022598"/>
    </source>
</evidence>
<gene>
    <name evidence="10" type="primary">gatA</name>
    <name evidence="12" type="ordered locus">Isop_2925</name>
</gene>
<evidence type="ECO:0000256" key="8">
    <source>
        <dbReference type="ARBA" id="ARBA00022917"/>
    </source>
</evidence>
<protein>
    <recommendedName>
        <fullName evidence="4 10">Glutamyl-tRNA(Gln) amidotransferase subunit A</fullName>
        <shortName evidence="10">Glu-ADT subunit A</shortName>
        <ecNumber evidence="3 10">6.3.5.7</ecNumber>
    </recommendedName>
</protein>
<dbReference type="PANTHER" id="PTHR11895:SF151">
    <property type="entry name" value="GLUTAMYL-TRNA(GLN) AMIDOTRANSFERASE SUBUNIT A"/>
    <property type="match status" value="1"/>
</dbReference>
<name>E8R260_ISOPI</name>
<comment type="subunit">
    <text evidence="2 10">Heterotrimer of A, B and C subunits.</text>
</comment>
<dbReference type="HOGENOM" id="CLU_009600_0_3_0"/>
<evidence type="ECO:0000313" key="13">
    <source>
        <dbReference type="Proteomes" id="UP000008631"/>
    </source>
</evidence>
<dbReference type="HAMAP" id="MF_00120">
    <property type="entry name" value="GatA"/>
    <property type="match status" value="1"/>
</dbReference>
<dbReference type="SUPFAM" id="SSF75304">
    <property type="entry name" value="Amidase signature (AS) enzymes"/>
    <property type="match status" value="1"/>
</dbReference>
<reference key="1">
    <citation type="submission" date="2010-11" db="EMBL/GenBank/DDBJ databases">
        <title>The complete sequence of chromosome of Isophaera pallida ATCC 43644.</title>
        <authorList>
            <consortium name="US DOE Joint Genome Institute (JGI-PGF)"/>
            <person name="Lucas S."/>
            <person name="Copeland A."/>
            <person name="Lapidus A."/>
            <person name="Bruce D."/>
            <person name="Goodwin L."/>
            <person name="Pitluck S."/>
            <person name="Kyrpides N."/>
            <person name="Mavromatis K."/>
            <person name="Pagani I."/>
            <person name="Ivanova N."/>
            <person name="Saunders E."/>
            <person name="Brettin T."/>
            <person name="Detter J.C."/>
            <person name="Han C."/>
            <person name="Tapia R."/>
            <person name="Land M."/>
            <person name="Hauser L."/>
            <person name="Markowitz V."/>
            <person name="Cheng J.-F."/>
            <person name="Hugenholtz P."/>
            <person name="Woyke T."/>
            <person name="Wu D."/>
            <person name="Eisen J.A."/>
        </authorList>
    </citation>
    <scope>NUCLEOTIDE SEQUENCE</scope>
    <source>
        <strain>ATCC 43644</strain>
    </source>
</reference>
<dbReference type="GO" id="GO:0005524">
    <property type="term" value="F:ATP binding"/>
    <property type="evidence" value="ECO:0007669"/>
    <property type="project" value="UniProtKB-KW"/>
</dbReference>
<comment type="catalytic activity">
    <reaction evidence="9 10">
        <text>L-glutamyl-tRNA(Gln) + L-glutamine + ATP + H2O = L-glutaminyl-tRNA(Gln) + L-glutamate + ADP + phosphate + H(+)</text>
        <dbReference type="Rhea" id="RHEA:17521"/>
        <dbReference type="Rhea" id="RHEA-COMP:9681"/>
        <dbReference type="Rhea" id="RHEA-COMP:9684"/>
        <dbReference type="ChEBI" id="CHEBI:15377"/>
        <dbReference type="ChEBI" id="CHEBI:15378"/>
        <dbReference type="ChEBI" id="CHEBI:29985"/>
        <dbReference type="ChEBI" id="CHEBI:30616"/>
        <dbReference type="ChEBI" id="CHEBI:43474"/>
        <dbReference type="ChEBI" id="CHEBI:58359"/>
        <dbReference type="ChEBI" id="CHEBI:78520"/>
        <dbReference type="ChEBI" id="CHEBI:78521"/>
        <dbReference type="ChEBI" id="CHEBI:456216"/>
        <dbReference type="EC" id="6.3.5.7"/>
    </reaction>
</comment>
<dbReference type="InterPro" id="IPR036928">
    <property type="entry name" value="AS_sf"/>
</dbReference>
<dbReference type="STRING" id="575540.Isop_2925"/>
<dbReference type="OrthoDB" id="9811471at2"/>
<dbReference type="GO" id="GO:0006412">
    <property type="term" value="P:translation"/>
    <property type="evidence" value="ECO:0007669"/>
    <property type="project" value="UniProtKB-UniRule"/>
</dbReference>
<feature type="active site" description="Charge relay system" evidence="10">
    <location>
        <position position="83"/>
    </location>
</feature>
<dbReference type="PROSITE" id="PS00571">
    <property type="entry name" value="AMIDASES"/>
    <property type="match status" value="1"/>
</dbReference>
<proteinExistence type="inferred from homology"/>
<dbReference type="GO" id="GO:0030956">
    <property type="term" value="C:glutamyl-tRNA(Gln) amidotransferase complex"/>
    <property type="evidence" value="ECO:0007669"/>
    <property type="project" value="InterPro"/>
</dbReference>
<accession>E8R260</accession>
<dbReference type="AlphaFoldDB" id="E8R260"/>